<dbReference type="EnsemblPlants" id="AVESA.00010b.r2.6CG1144640.1">
    <property type="protein sequence ID" value="AVESA.00010b.r2.6CG1144640.1.CDS"/>
    <property type="gene ID" value="AVESA.00010b.r2.6CG1144640"/>
</dbReference>
<proteinExistence type="predicted"/>
<reference evidence="1" key="1">
    <citation type="submission" date="2021-05" db="EMBL/GenBank/DDBJ databases">
        <authorList>
            <person name="Scholz U."/>
            <person name="Mascher M."/>
            <person name="Fiebig A."/>
        </authorList>
    </citation>
    <scope>NUCLEOTIDE SEQUENCE [LARGE SCALE GENOMIC DNA]</scope>
</reference>
<protein>
    <submittedName>
        <fullName evidence="1">Uncharacterized protein</fullName>
    </submittedName>
</protein>
<evidence type="ECO:0000313" key="1">
    <source>
        <dbReference type="EnsemblPlants" id="AVESA.00010b.r2.6CG1144640.1.CDS"/>
    </source>
</evidence>
<evidence type="ECO:0000313" key="2">
    <source>
        <dbReference type="Proteomes" id="UP001732700"/>
    </source>
</evidence>
<sequence length="410" mass="46864">MSIPADRSPPLEEGRTSTRLRSSSTPPSDAAVERLTEDLLVEILSRVPAKSLCRSKCVSNHWLSLIDHPDHRKKLPQTPAGFFHGSTNTDEWLLESPIHFTSFPGRRCPPISTSCTFLPNNRRVDILDCCNGLLLCRWYDISSQGDEFCYIVCNPATEKWIILPDSGKATNEVGAVRLGFEPAVSPRFHVFELVMDQVCYWDPDIVGVAVYSSETGRWVYKEKRWNAHVRLINHQLASVFLNGYLHFQADRRELSPCVAVVETQGETWMDLGLPYGGIIDGFIQRSQGRLHYANFQTYEDGAVTRLVVYVLENYESGEWLLKHSVETECLFGGMEYCLYRGVDHTMDEGFDWIAIHPECNLIFFTVGWENKFMCYSMYSRQVKMISKLVDGKTPYVPYVPLYTELQSLKI</sequence>
<reference evidence="1" key="2">
    <citation type="submission" date="2025-09" db="UniProtKB">
        <authorList>
            <consortium name="EnsemblPlants"/>
        </authorList>
    </citation>
    <scope>IDENTIFICATION</scope>
</reference>
<organism evidence="1 2">
    <name type="scientific">Avena sativa</name>
    <name type="common">Oat</name>
    <dbReference type="NCBI Taxonomy" id="4498"/>
    <lineage>
        <taxon>Eukaryota</taxon>
        <taxon>Viridiplantae</taxon>
        <taxon>Streptophyta</taxon>
        <taxon>Embryophyta</taxon>
        <taxon>Tracheophyta</taxon>
        <taxon>Spermatophyta</taxon>
        <taxon>Magnoliopsida</taxon>
        <taxon>Liliopsida</taxon>
        <taxon>Poales</taxon>
        <taxon>Poaceae</taxon>
        <taxon>BOP clade</taxon>
        <taxon>Pooideae</taxon>
        <taxon>Poodae</taxon>
        <taxon>Poeae</taxon>
        <taxon>Poeae Chloroplast Group 1 (Aveneae type)</taxon>
        <taxon>Aveninae</taxon>
        <taxon>Avena</taxon>
    </lineage>
</organism>
<keyword evidence="2" id="KW-1185">Reference proteome</keyword>
<name>A0ACD5ZGH5_AVESA</name>
<dbReference type="Proteomes" id="UP001732700">
    <property type="component" value="Chromosome 6C"/>
</dbReference>
<accession>A0ACD5ZGH5</accession>